<comment type="caution">
    <text evidence="6">The sequence shown here is derived from an EMBL/GenBank/DDBJ whole genome shotgun (WGS) entry which is preliminary data.</text>
</comment>
<evidence type="ECO:0000256" key="5">
    <source>
        <dbReference type="HAMAP-Rule" id="MF_03190"/>
    </source>
</evidence>
<dbReference type="Pfam" id="PF13489">
    <property type="entry name" value="Methyltransf_23"/>
    <property type="match status" value="1"/>
</dbReference>
<evidence type="ECO:0000256" key="3">
    <source>
        <dbReference type="ARBA" id="ARBA00022688"/>
    </source>
</evidence>
<keyword evidence="1 5" id="KW-0489">Methyltransferase</keyword>
<dbReference type="OrthoDB" id="3265906at2759"/>
<comment type="subcellular location">
    <subcellularLocation>
        <location evidence="5">Mitochondrion inner membrane</location>
        <topology evidence="5">Peripheral membrane protein</topology>
        <orientation evidence="5">Matrix side</orientation>
    </subcellularLocation>
</comment>
<dbReference type="GO" id="GO:0120537">
    <property type="term" value="F:3-demethylubiquinone 3-O-methyltransferase activity"/>
    <property type="evidence" value="ECO:0007669"/>
    <property type="project" value="RHEA"/>
</dbReference>
<dbReference type="GO" id="GO:0061542">
    <property type="term" value="F:3-demethylubiquinol 3-O-methyltransferase activity"/>
    <property type="evidence" value="ECO:0007669"/>
    <property type="project" value="UniProtKB-UniRule"/>
</dbReference>
<dbReference type="AlphaFoldDB" id="A0A4C2DZ80"/>
<reference evidence="6 7" key="1">
    <citation type="submission" date="2019-01" db="EMBL/GenBank/DDBJ databases">
        <title>Draft Genome Sequencing of Zygosaccharomyces mellis Ca-7.</title>
        <authorList>
            <person name="Shiwa Y."/>
            <person name="Kanesaki Y."/>
            <person name="Ishige T."/>
            <person name="Mura K."/>
            <person name="Hori T."/>
            <person name="Tamura T."/>
        </authorList>
    </citation>
    <scope>NUCLEOTIDE SEQUENCE [LARGE SCALE GENOMIC DNA]</scope>
    <source>
        <strain evidence="6 7">Ca-7</strain>
    </source>
</reference>
<dbReference type="UniPathway" id="UPA00232"/>
<dbReference type="PANTHER" id="PTHR43464">
    <property type="entry name" value="METHYLTRANSFERASE"/>
    <property type="match status" value="1"/>
</dbReference>
<keyword evidence="5" id="KW-0472">Membrane</keyword>
<keyword evidence="7" id="KW-1185">Reference proteome</keyword>
<comment type="pathway">
    <text evidence="5">Cofactor biosynthesis; ubiquinone biosynthesis.</text>
</comment>
<dbReference type="GO" id="GO:0031314">
    <property type="term" value="C:extrinsic component of mitochondrial inner membrane"/>
    <property type="evidence" value="ECO:0007669"/>
    <property type="project" value="UniProtKB-UniRule"/>
</dbReference>
<evidence type="ECO:0000256" key="1">
    <source>
        <dbReference type="ARBA" id="ARBA00022603"/>
    </source>
</evidence>
<comment type="function">
    <text evidence="5">O-methyltransferase required for two non-consecutive steps during ubiquinone biosynthesis. Catalyzes the 2 O-methylation of 3,4-dihydroxy-5-(all-trans-polyprenyl)benzoic acid into 4-hydroxy-3-methoxy-5-(all-trans-polyprenyl)benzoic acid. Also catalyzes the last step of ubiquinone biosynthesis by mediating methylation of 3-demethylubiquinone into ubiquinone. Also able to mediate the methylation of 3-demethylubiquinol into ubiquinol.</text>
</comment>
<dbReference type="EC" id="2.1.1.64" evidence="5"/>
<comment type="subunit">
    <text evidence="5">Component of a multi-subunit COQ enzyme complex, composed of at least COQ3, COQ4, COQ5, COQ6, COQ7 and COQ9.</text>
</comment>
<keyword evidence="5" id="KW-0496">Mitochondrion</keyword>
<organism evidence="6 7">
    <name type="scientific">Zygosaccharomyces mellis</name>
    <dbReference type="NCBI Taxonomy" id="42258"/>
    <lineage>
        <taxon>Eukaryota</taxon>
        <taxon>Fungi</taxon>
        <taxon>Dikarya</taxon>
        <taxon>Ascomycota</taxon>
        <taxon>Saccharomycotina</taxon>
        <taxon>Saccharomycetes</taxon>
        <taxon>Saccharomycetales</taxon>
        <taxon>Saccharomycetaceae</taxon>
        <taxon>Zygosaccharomyces</taxon>
    </lineage>
</organism>
<evidence type="ECO:0000256" key="4">
    <source>
        <dbReference type="ARBA" id="ARBA00022691"/>
    </source>
</evidence>
<evidence type="ECO:0000313" key="6">
    <source>
        <dbReference type="EMBL" id="GCE97260.1"/>
    </source>
</evidence>
<feature type="binding site" evidence="5">
    <location>
        <position position="144"/>
    </location>
    <ligand>
        <name>S-adenosyl-L-methionine</name>
        <dbReference type="ChEBI" id="CHEBI:59789"/>
    </ligand>
</feature>
<keyword evidence="5" id="KW-0479">Metal-binding</keyword>
<accession>A0A4C2DZ80</accession>
<dbReference type="CDD" id="cd02440">
    <property type="entry name" value="AdoMet_MTases"/>
    <property type="match status" value="1"/>
</dbReference>
<dbReference type="SUPFAM" id="SSF53335">
    <property type="entry name" value="S-adenosyl-L-methionine-dependent methyltransferases"/>
    <property type="match status" value="1"/>
</dbReference>
<evidence type="ECO:0000256" key="2">
    <source>
        <dbReference type="ARBA" id="ARBA00022679"/>
    </source>
</evidence>
<evidence type="ECO:0000313" key="7">
    <source>
        <dbReference type="Proteomes" id="UP000301737"/>
    </source>
</evidence>
<feature type="binding site" evidence="5">
    <location>
        <position position="191"/>
    </location>
    <ligand>
        <name>Mg(2+)</name>
        <dbReference type="ChEBI" id="CHEBI:18420"/>
    </ligand>
</feature>
<feature type="binding site" evidence="5">
    <location>
        <position position="188"/>
    </location>
    <ligand>
        <name>Mg(2+)</name>
        <dbReference type="ChEBI" id="CHEBI:18420"/>
    </ligand>
</feature>
<keyword evidence="2 5" id="KW-0808">Transferase</keyword>
<comment type="catalytic activity">
    <reaction evidence="5">
        <text>a 3,4-dihydroxy-5-(all-trans-polyprenyl)benzoate + S-adenosyl-L-methionine = a 4-hydroxy-3-methoxy-5-(all-trans-polyprenyl)benzoate + S-adenosyl-L-homocysteine + H(+)</text>
        <dbReference type="Rhea" id="RHEA:44452"/>
        <dbReference type="Rhea" id="RHEA-COMP:10930"/>
        <dbReference type="Rhea" id="RHEA-COMP:10931"/>
        <dbReference type="ChEBI" id="CHEBI:15378"/>
        <dbReference type="ChEBI" id="CHEBI:57856"/>
        <dbReference type="ChEBI" id="CHEBI:59789"/>
        <dbReference type="ChEBI" id="CHEBI:64694"/>
        <dbReference type="ChEBI" id="CHEBI:84443"/>
        <dbReference type="EC" id="2.1.1.114"/>
    </reaction>
</comment>
<dbReference type="NCBIfam" id="TIGR01983">
    <property type="entry name" value="UbiG"/>
    <property type="match status" value="1"/>
</dbReference>
<keyword evidence="3 5" id="KW-0831">Ubiquinone biosynthesis</keyword>
<dbReference type="GO" id="GO:0010420">
    <property type="term" value="F:polyprenyldihydroxybenzoate methyltransferase activity"/>
    <property type="evidence" value="ECO:0007669"/>
    <property type="project" value="UniProtKB-UniRule"/>
</dbReference>
<sequence>MISRAALKRLVPRLRFGAANLRFKTTSASEDEIGHFQELAPSWWDINGSQRILHLMNNTRLDFIQRNIRQNVKVDYPDTYIPGFQYKAFFPQRVSQEIENDLELKITEKLEKSKFDVLDIGCGGGILAECLARLPITRRVTGIDLTPEVIKVAREHSSKDPVLNGKLEYRLQALEEVEEKYDLVTCFEMLEHVDVPAEILRHAWMKLKPQGFLFLSTINRDLISWFTTIFMGEYVLRVVPVGTHHLNKYIKSSEIKEWFQENEPNTHKVLDAKGVMYYPFNGWAEHDCPDVGNYFMAIKKLD</sequence>
<dbReference type="EMBL" id="BIMX01000001">
    <property type="protein sequence ID" value="GCE97260.1"/>
    <property type="molecule type" value="Genomic_DNA"/>
</dbReference>
<proteinExistence type="inferred from homology"/>
<name>A0A4C2DZ80_9SACH</name>
<keyword evidence="5" id="KW-0999">Mitochondrion inner membrane</keyword>
<comment type="similarity">
    <text evidence="5">Belongs to the class I-like SAM-binding methyltransferase superfamily. UbiG/COQ3 family.</text>
</comment>
<dbReference type="Proteomes" id="UP000301737">
    <property type="component" value="Unassembled WGS sequence"/>
</dbReference>
<feature type="binding site" evidence="5">
    <location>
        <position position="60"/>
    </location>
    <ligand>
        <name>S-adenosyl-L-methionine</name>
        <dbReference type="ChEBI" id="CHEBI:59789"/>
    </ligand>
</feature>
<feature type="binding site" evidence="5">
    <location>
        <position position="192"/>
    </location>
    <ligand>
        <name>Mg(2+)</name>
        <dbReference type="ChEBI" id="CHEBI:18420"/>
    </ligand>
</feature>
<dbReference type="GO" id="GO:0046872">
    <property type="term" value="F:metal ion binding"/>
    <property type="evidence" value="ECO:0007669"/>
    <property type="project" value="UniProtKB-KW"/>
</dbReference>
<dbReference type="GO" id="GO:0032259">
    <property type="term" value="P:methylation"/>
    <property type="evidence" value="ECO:0007669"/>
    <property type="project" value="UniProtKB-KW"/>
</dbReference>
<dbReference type="EC" id="2.1.1.-" evidence="5"/>
<feature type="binding site" evidence="5">
    <location>
        <position position="121"/>
    </location>
    <ligand>
        <name>S-adenosyl-L-methionine</name>
        <dbReference type="ChEBI" id="CHEBI:59789"/>
    </ligand>
</feature>
<dbReference type="PANTHER" id="PTHR43464:SF19">
    <property type="entry name" value="UBIQUINONE BIOSYNTHESIS O-METHYLTRANSFERASE, MITOCHONDRIAL"/>
    <property type="match status" value="1"/>
</dbReference>
<keyword evidence="4 5" id="KW-0949">S-adenosyl-L-methionine</keyword>
<comment type="catalytic activity">
    <reaction evidence="5">
        <text>a 3-demethylubiquinol + S-adenosyl-L-methionine = a ubiquinol + S-adenosyl-L-homocysteine + H(+)</text>
        <dbReference type="Rhea" id="RHEA:44380"/>
        <dbReference type="Rhea" id="RHEA-COMP:9566"/>
        <dbReference type="Rhea" id="RHEA-COMP:10914"/>
        <dbReference type="ChEBI" id="CHEBI:15378"/>
        <dbReference type="ChEBI" id="CHEBI:17976"/>
        <dbReference type="ChEBI" id="CHEBI:57856"/>
        <dbReference type="ChEBI" id="CHEBI:59789"/>
        <dbReference type="ChEBI" id="CHEBI:84422"/>
        <dbReference type="EC" id="2.1.1.64"/>
    </reaction>
</comment>
<dbReference type="InterPro" id="IPR010233">
    <property type="entry name" value="UbiG_MeTrfase"/>
</dbReference>
<dbReference type="Gene3D" id="3.40.50.150">
    <property type="entry name" value="Vaccinia Virus protein VP39"/>
    <property type="match status" value="1"/>
</dbReference>
<keyword evidence="5" id="KW-0460">Magnesium</keyword>
<gene>
    <name evidence="5 6" type="primary">COQ3</name>
    <name evidence="6" type="ORF">ZYGM_004734</name>
</gene>
<comment type="cofactor">
    <cofactor evidence="5">
        <name>Mg(2+)</name>
        <dbReference type="ChEBI" id="CHEBI:18420"/>
    </cofactor>
</comment>
<comment type="catalytic activity">
    <reaction evidence="5">
        <text>a 3-demethylubiquinone + S-adenosyl-L-methionine = a ubiquinone + S-adenosyl-L-homocysteine</text>
        <dbReference type="Rhea" id="RHEA:81215"/>
        <dbReference type="Rhea" id="RHEA-COMP:9565"/>
        <dbReference type="Rhea" id="RHEA-COMP:19654"/>
        <dbReference type="ChEBI" id="CHEBI:16389"/>
        <dbReference type="ChEBI" id="CHEBI:57856"/>
        <dbReference type="ChEBI" id="CHEBI:59789"/>
        <dbReference type="ChEBI" id="CHEBI:231825"/>
    </reaction>
</comment>
<dbReference type="HAMAP" id="MF_00472">
    <property type="entry name" value="UbiG"/>
    <property type="match status" value="1"/>
</dbReference>
<dbReference type="InterPro" id="IPR029063">
    <property type="entry name" value="SAM-dependent_MTases_sf"/>
</dbReference>
<dbReference type="EC" id="2.1.1.114" evidence="5"/>
<protein>
    <recommendedName>
        <fullName evidence="5">Ubiquinone biosynthesis O-methyltransferase, mitochondrial</fullName>
    </recommendedName>
    <alternativeName>
        <fullName evidence="5">3,4-dihydroxy-5-hexaprenylbenzoate methyltransferase</fullName>
    </alternativeName>
    <alternativeName>
        <fullName evidence="5">3-demethylubiquinol 3-O-methyltransferase</fullName>
    </alternativeName>
    <alternativeName>
        <fullName evidence="5">3-demethylubiquinone 3-O-methyltransferase</fullName>
    </alternativeName>
    <alternativeName>
        <fullName evidence="5">3-demethylubiquinone-6 3-O-methyltransferase</fullName>
    </alternativeName>
    <alternativeName>
        <fullName evidence="5">Hexaprenyldihydroxybenzoate methyltransferase</fullName>
    </alternativeName>
    <alternativeName>
        <fullName evidence="5">Polyprenyldihydroxybenzoate methyltransferase</fullName>
        <shortName evidence="5">DHHB methyltransferase</shortName>
        <shortName evidence="5">DHHB-MT</shortName>
        <shortName evidence="5">DHHB-MTase</shortName>
        <ecNumber evidence="5">2.1.1.-</ecNumber>
        <ecNumber evidence="5">2.1.1.114</ecNumber>
        <ecNumber evidence="5">2.1.1.64</ecNumber>
    </alternativeName>
</protein>
<feature type="binding site" evidence="5">
    <location>
        <position position="187"/>
    </location>
    <ligand>
        <name>S-adenosyl-L-methionine</name>
        <dbReference type="ChEBI" id="CHEBI:59789"/>
    </ligand>
</feature>